<evidence type="ECO:0000313" key="1">
    <source>
        <dbReference type="EMBL" id="KAL3956914.1"/>
    </source>
</evidence>
<accession>A0ACC4DKT0</accession>
<keyword evidence="2" id="KW-1185">Reference proteome</keyword>
<reference evidence="1" key="1">
    <citation type="submission" date="2024-12" db="EMBL/GenBank/DDBJ databases">
        <title>Comparative genomics and development of molecular markers within Purpureocillium lilacinum and among Purpureocillium species.</title>
        <authorList>
            <person name="Yeh Z.-Y."/>
            <person name="Ni N.-T."/>
            <person name="Lo P.-H."/>
            <person name="Mushyakhwo K."/>
            <person name="Lin C.-F."/>
            <person name="Nai Y.-S."/>
        </authorList>
    </citation>
    <scope>NUCLEOTIDE SEQUENCE</scope>
    <source>
        <strain evidence="1">NCHU-NPUST-175</strain>
    </source>
</reference>
<gene>
    <name evidence="1" type="ORF">ACCO45_009760</name>
</gene>
<proteinExistence type="predicted"/>
<sequence length="344" mass="38974">MSRPPHTHQHPPHPFTTGFNHHHGTSTALTSITSSVISHASPPPQPQQHAAPPPPPPPMPPPQPMPHPAYHHQPRPLPRRHRPRAAVSFAAAHLLRQHLPVPQRHVAIPVAVHRHRGTRHAPQLLPWPGRPRRARLLEEAAHVGTLLAALIQPPVILTLTPLALILVLHLLLRIPCHPRRAIKRPSRALLRFPPLLIRQPLLLIPHARLLKPHQEPHHRLPIRHPLLSLRRPRHCLDAFHRRLIHRRDPRRYISSWPDGARRHKRDGAHAVRMPRREHPRRRAAHAEAHEVCRPRCVFDAGAYVVQQRERVGKQVVEGVAPAGFVVEAGVVRGAARVARVVPHE</sequence>
<comment type="caution">
    <text evidence="1">The sequence shown here is derived from an EMBL/GenBank/DDBJ whole genome shotgun (WGS) entry which is preliminary data.</text>
</comment>
<evidence type="ECO:0000313" key="2">
    <source>
        <dbReference type="Proteomes" id="UP001638806"/>
    </source>
</evidence>
<organism evidence="1 2">
    <name type="scientific">Purpureocillium lilacinum</name>
    <name type="common">Paecilomyces lilacinus</name>
    <dbReference type="NCBI Taxonomy" id="33203"/>
    <lineage>
        <taxon>Eukaryota</taxon>
        <taxon>Fungi</taxon>
        <taxon>Dikarya</taxon>
        <taxon>Ascomycota</taxon>
        <taxon>Pezizomycotina</taxon>
        <taxon>Sordariomycetes</taxon>
        <taxon>Hypocreomycetidae</taxon>
        <taxon>Hypocreales</taxon>
        <taxon>Ophiocordycipitaceae</taxon>
        <taxon>Purpureocillium</taxon>
    </lineage>
</organism>
<name>A0ACC4DKT0_PURLI</name>
<protein>
    <submittedName>
        <fullName evidence="1">Uncharacterized protein</fullName>
    </submittedName>
</protein>
<dbReference type="Proteomes" id="UP001638806">
    <property type="component" value="Unassembled WGS sequence"/>
</dbReference>
<dbReference type="EMBL" id="JBGNUJ010000008">
    <property type="protein sequence ID" value="KAL3956914.1"/>
    <property type="molecule type" value="Genomic_DNA"/>
</dbReference>